<organism evidence="1 2">
    <name type="scientific">Tanacetum coccineum</name>
    <dbReference type="NCBI Taxonomy" id="301880"/>
    <lineage>
        <taxon>Eukaryota</taxon>
        <taxon>Viridiplantae</taxon>
        <taxon>Streptophyta</taxon>
        <taxon>Embryophyta</taxon>
        <taxon>Tracheophyta</taxon>
        <taxon>Spermatophyta</taxon>
        <taxon>Magnoliopsida</taxon>
        <taxon>eudicotyledons</taxon>
        <taxon>Gunneridae</taxon>
        <taxon>Pentapetalae</taxon>
        <taxon>asterids</taxon>
        <taxon>campanulids</taxon>
        <taxon>Asterales</taxon>
        <taxon>Asteraceae</taxon>
        <taxon>Asteroideae</taxon>
        <taxon>Anthemideae</taxon>
        <taxon>Anthemidinae</taxon>
        <taxon>Tanacetum</taxon>
    </lineage>
</organism>
<reference evidence="1" key="1">
    <citation type="journal article" date="2022" name="Int. J. Mol. Sci.">
        <title>Draft Genome of Tanacetum Coccineum: Genomic Comparison of Closely Related Tanacetum-Family Plants.</title>
        <authorList>
            <person name="Yamashiro T."/>
            <person name="Shiraishi A."/>
            <person name="Nakayama K."/>
            <person name="Satake H."/>
        </authorList>
    </citation>
    <scope>NUCLEOTIDE SEQUENCE</scope>
</reference>
<comment type="caution">
    <text evidence="1">The sequence shown here is derived from an EMBL/GenBank/DDBJ whole genome shotgun (WGS) entry which is preliminary data.</text>
</comment>
<evidence type="ECO:0000313" key="2">
    <source>
        <dbReference type="Proteomes" id="UP001151760"/>
    </source>
</evidence>
<dbReference type="EMBL" id="BQNB010016766">
    <property type="protein sequence ID" value="GJT55543.1"/>
    <property type="molecule type" value="Genomic_DNA"/>
</dbReference>
<reference evidence="1" key="2">
    <citation type="submission" date="2022-01" db="EMBL/GenBank/DDBJ databases">
        <authorList>
            <person name="Yamashiro T."/>
            <person name="Shiraishi A."/>
            <person name="Satake H."/>
            <person name="Nakayama K."/>
        </authorList>
    </citation>
    <scope>NUCLEOTIDE SEQUENCE</scope>
</reference>
<gene>
    <name evidence="1" type="ORF">Tco_0990597</name>
</gene>
<evidence type="ECO:0000313" key="1">
    <source>
        <dbReference type="EMBL" id="GJT55543.1"/>
    </source>
</evidence>
<keyword evidence="2" id="KW-1185">Reference proteome</keyword>
<name>A0ABQ5EWY0_9ASTR</name>
<dbReference type="Proteomes" id="UP001151760">
    <property type="component" value="Unassembled WGS sequence"/>
</dbReference>
<protein>
    <submittedName>
        <fullName evidence="1">Uncharacterized protein</fullName>
    </submittedName>
</protein>
<accession>A0ABQ5EWY0</accession>
<sequence length="133" mass="14919">MDNLSSAKDTGVAVGVALDEEVMREEDVSLDVLMSLCREGRDLKKLMICIFILETQHHKSINCDRSCLESIISLFSKLSLDELVNALTVGFQKAILHFLEFANLPPNLVLMVAHISLAYPCHGKRRVDLLEQH</sequence>
<proteinExistence type="predicted"/>